<feature type="region of interest" description="Disordered" evidence="1">
    <location>
        <begin position="200"/>
        <end position="252"/>
    </location>
</feature>
<dbReference type="AlphaFoldDB" id="A0AAE1P9X7"/>
<dbReference type="EMBL" id="JAWZYT010002513">
    <property type="protein sequence ID" value="KAK4303931.1"/>
    <property type="molecule type" value="Genomic_DNA"/>
</dbReference>
<name>A0AAE1P9X7_9EUCA</name>
<feature type="compositionally biased region" description="Polar residues" evidence="1">
    <location>
        <begin position="242"/>
        <end position="252"/>
    </location>
</feature>
<keyword evidence="3" id="KW-1185">Reference proteome</keyword>
<accession>A0AAE1P9X7</accession>
<reference evidence="2" key="1">
    <citation type="submission" date="2023-11" db="EMBL/GenBank/DDBJ databases">
        <title>Genome assemblies of two species of porcelain crab, Petrolisthes cinctipes and Petrolisthes manimaculis (Anomura: Porcellanidae).</title>
        <authorList>
            <person name="Angst P."/>
        </authorList>
    </citation>
    <scope>NUCLEOTIDE SEQUENCE</scope>
    <source>
        <strain evidence="2">PB745_02</strain>
        <tissue evidence="2">Gill</tissue>
    </source>
</reference>
<feature type="region of interest" description="Disordered" evidence="1">
    <location>
        <begin position="70"/>
        <end position="89"/>
    </location>
</feature>
<feature type="region of interest" description="Disordered" evidence="1">
    <location>
        <begin position="297"/>
        <end position="319"/>
    </location>
</feature>
<evidence type="ECO:0000313" key="3">
    <source>
        <dbReference type="Proteomes" id="UP001292094"/>
    </source>
</evidence>
<comment type="caution">
    <text evidence="2">The sequence shown here is derived from an EMBL/GenBank/DDBJ whole genome shotgun (WGS) entry which is preliminary data.</text>
</comment>
<proteinExistence type="predicted"/>
<protein>
    <submittedName>
        <fullName evidence="2">Uncharacterized protein</fullName>
    </submittedName>
</protein>
<organism evidence="2 3">
    <name type="scientific">Petrolisthes manimaculis</name>
    <dbReference type="NCBI Taxonomy" id="1843537"/>
    <lineage>
        <taxon>Eukaryota</taxon>
        <taxon>Metazoa</taxon>
        <taxon>Ecdysozoa</taxon>
        <taxon>Arthropoda</taxon>
        <taxon>Crustacea</taxon>
        <taxon>Multicrustacea</taxon>
        <taxon>Malacostraca</taxon>
        <taxon>Eumalacostraca</taxon>
        <taxon>Eucarida</taxon>
        <taxon>Decapoda</taxon>
        <taxon>Pleocyemata</taxon>
        <taxon>Anomura</taxon>
        <taxon>Galatheoidea</taxon>
        <taxon>Porcellanidae</taxon>
        <taxon>Petrolisthes</taxon>
    </lineage>
</organism>
<dbReference type="Proteomes" id="UP001292094">
    <property type="component" value="Unassembled WGS sequence"/>
</dbReference>
<evidence type="ECO:0000313" key="2">
    <source>
        <dbReference type="EMBL" id="KAK4303931.1"/>
    </source>
</evidence>
<evidence type="ECO:0000256" key="1">
    <source>
        <dbReference type="SAM" id="MobiDB-lite"/>
    </source>
</evidence>
<feature type="compositionally biased region" description="Polar residues" evidence="1">
    <location>
        <begin position="211"/>
        <end position="230"/>
    </location>
</feature>
<gene>
    <name evidence="2" type="ORF">Pmani_024105</name>
</gene>
<sequence length="336" mass="37438">MDKYRLEEEEGDGVIDVVLYALVGISELRGREYSGLQALLLTLLRDLMLEGGSQPPPALERILARATRTHRRLQRRRQREMLRQQRSSLQGDVVDSSLVVDLHRTTTQPPHSVLDNTPYVPPTVRETPIDVSFVDPQRTTTQAFTTTTTTHRITHDPHAALIRNTTYSPSFTVPGNTAVVEGPLIHTHDPLQTITRQNLPRSTHHLPSPPQVSTTSTLLPPPAISTTSTHPLPPPRPPGTVEDNNSRSTTADGTLITSITPHYLPSPNSQSGTVEGVIEPDISTLASLLQHQQQFPPPFSRQLLPQQLPPRLSRQNPRPRLWCPNLYLDLATRNEE</sequence>